<evidence type="ECO:0000313" key="2">
    <source>
        <dbReference type="Proteomes" id="UP001279734"/>
    </source>
</evidence>
<name>A0AAD3RWL8_NEPGR</name>
<keyword evidence="2" id="KW-1185">Reference proteome</keyword>
<organism evidence="1 2">
    <name type="scientific">Nepenthes gracilis</name>
    <name type="common">Slender pitcher plant</name>
    <dbReference type="NCBI Taxonomy" id="150966"/>
    <lineage>
        <taxon>Eukaryota</taxon>
        <taxon>Viridiplantae</taxon>
        <taxon>Streptophyta</taxon>
        <taxon>Embryophyta</taxon>
        <taxon>Tracheophyta</taxon>
        <taxon>Spermatophyta</taxon>
        <taxon>Magnoliopsida</taxon>
        <taxon>eudicotyledons</taxon>
        <taxon>Gunneridae</taxon>
        <taxon>Pentapetalae</taxon>
        <taxon>Caryophyllales</taxon>
        <taxon>Nepenthaceae</taxon>
        <taxon>Nepenthes</taxon>
    </lineage>
</organism>
<sequence length="78" mass="9456">MSISPLLATFPRIQVCSFMDFWYQKDELLGSFRFSSRYWKIWDLGCSKTERTNEMIQFTILACEYWRLVNSNCYLYVN</sequence>
<reference evidence="1" key="1">
    <citation type="submission" date="2023-05" db="EMBL/GenBank/DDBJ databases">
        <title>Nepenthes gracilis genome sequencing.</title>
        <authorList>
            <person name="Fukushima K."/>
        </authorList>
    </citation>
    <scope>NUCLEOTIDE SEQUENCE</scope>
    <source>
        <strain evidence="1">SING2019-196</strain>
    </source>
</reference>
<dbReference type="Proteomes" id="UP001279734">
    <property type="component" value="Unassembled WGS sequence"/>
</dbReference>
<comment type="caution">
    <text evidence="1">The sequence shown here is derived from an EMBL/GenBank/DDBJ whole genome shotgun (WGS) entry which is preliminary data.</text>
</comment>
<dbReference type="AlphaFoldDB" id="A0AAD3RWL8"/>
<accession>A0AAD3RWL8</accession>
<evidence type="ECO:0000313" key="1">
    <source>
        <dbReference type="EMBL" id="GMH00302.1"/>
    </source>
</evidence>
<dbReference type="EMBL" id="BSYO01000002">
    <property type="protein sequence ID" value="GMH00302.1"/>
    <property type="molecule type" value="Genomic_DNA"/>
</dbReference>
<gene>
    <name evidence="1" type="ORF">Nepgr_002141</name>
</gene>
<protein>
    <submittedName>
        <fullName evidence="1">Uncharacterized protein</fullName>
    </submittedName>
</protein>
<proteinExistence type="predicted"/>